<dbReference type="Proteomes" id="UP000265703">
    <property type="component" value="Unassembled WGS sequence"/>
</dbReference>
<keyword evidence="2" id="KW-0812">Transmembrane</keyword>
<keyword evidence="2" id="KW-1133">Transmembrane helix</keyword>
<evidence type="ECO:0000313" key="4">
    <source>
        <dbReference type="Proteomes" id="UP000265703"/>
    </source>
</evidence>
<keyword evidence="1" id="KW-0175">Coiled coil</keyword>
<evidence type="ECO:0000256" key="2">
    <source>
        <dbReference type="SAM" id="Phobius"/>
    </source>
</evidence>
<comment type="caution">
    <text evidence="3">The sequence shown here is derived from an EMBL/GenBank/DDBJ whole genome shotgun (WGS) entry which is preliminary data.</text>
</comment>
<feature type="coiled-coil region" evidence="1">
    <location>
        <begin position="238"/>
        <end position="265"/>
    </location>
</feature>
<proteinExistence type="predicted"/>
<dbReference type="AlphaFoldDB" id="A0A397SQM9"/>
<feature type="transmembrane region" description="Helical" evidence="2">
    <location>
        <begin position="14"/>
        <end position="37"/>
    </location>
</feature>
<accession>A0A397SQM9</accession>
<name>A0A397SQM9_9GLOM</name>
<evidence type="ECO:0000313" key="3">
    <source>
        <dbReference type="EMBL" id="RIA88433.1"/>
    </source>
</evidence>
<dbReference type="OrthoDB" id="2402927at2759"/>
<reference evidence="3 4" key="1">
    <citation type="submission" date="2018-06" db="EMBL/GenBank/DDBJ databases">
        <title>Comparative genomics reveals the genomic features of Rhizophagus irregularis, R. cerebriforme, R. diaphanum and Gigaspora rosea, and their symbiotic lifestyle signature.</title>
        <authorList>
            <person name="Morin E."/>
            <person name="San Clemente H."/>
            <person name="Chen E.C.H."/>
            <person name="De La Providencia I."/>
            <person name="Hainaut M."/>
            <person name="Kuo A."/>
            <person name="Kohler A."/>
            <person name="Murat C."/>
            <person name="Tang N."/>
            <person name="Roy S."/>
            <person name="Loubradou J."/>
            <person name="Henrissat B."/>
            <person name="Grigoriev I.V."/>
            <person name="Corradi N."/>
            <person name="Roux C."/>
            <person name="Martin F.M."/>
        </authorList>
    </citation>
    <scope>NUCLEOTIDE SEQUENCE [LARGE SCALE GENOMIC DNA]</scope>
    <source>
        <strain evidence="3 4">DAOM 227022</strain>
    </source>
</reference>
<dbReference type="EMBL" id="QKYT01000263">
    <property type="protein sequence ID" value="RIA88433.1"/>
    <property type="molecule type" value="Genomic_DNA"/>
</dbReference>
<gene>
    <name evidence="3" type="ORF">C1645_244684</name>
</gene>
<keyword evidence="4" id="KW-1185">Reference proteome</keyword>
<keyword evidence="2" id="KW-0472">Membrane</keyword>
<protein>
    <submittedName>
        <fullName evidence="3">Uncharacterized protein</fullName>
    </submittedName>
</protein>
<evidence type="ECO:0000256" key="1">
    <source>
        <dbReference type="SAM" id="Coils"/>
    </source>
</evidence>
<sequence>MTDTYHPVISFYKIFKYAALSVFVLVFIKYFIYDIYVTNKKPSPFRKIADITNNIFEEMNNVELPAVSTISEHTVKCRVAANTLERSLTFKSYGNSIATGLRDIGKEIREAGILLQKMYSKGSSLQTSFDIEIGAIKQRLNSKSNYMRQDDASYIKERLDILVKKIKELRLLVEKGHNHILDAMKIRSDINDDIKNGLGAADKYSNNTKHSADIVRAKKELADVDKVLSESIIIVGHLQRLRDILNDYGNKLMDVSDELDEMGNEGRRVTKKDLKQLTLAVDHSKAHHHKFNKLAQVPD</sequence>
<organism evidence="3 4">
    <name type="scientific">Glomus cerebriforme</name>
    <dbReference type="NCBI Taxonomy" id="658196"/>
    <lineage>
        <taxon>Eukaryota</taxon>
        <taxon>Fungi</taxon>
        <taxon>Fungi incertae sedis</taxon>
        <taxon>Mucoromycota</taxon>
        <taxon>Glomeromycotina</taxon>
        <taxon>Glomeromycetes</taxon>
        <taxon>Glomerales</taxon>
        <taxon>Glomeraceae</taxon>
        <taxon>Glomus</taxon>
    </lineage>
</organism>